<dbReference type="InterPro" id="IPR046107">
    <property type="entry name" value="DUF6044"/>
</dbReference>
<accession>A0A4V2SLV1</accession>
<dbReference type="Pfam" id="PF19510">
    <property type="entry name" value="DUF6044"/>
    <property type="match status" value="1"/>
</dbReference>
<protein>
    <recommendedName>
        <fullName evidence="4">YkoS</fullName>
    </recommendedName>
</protein>
<feature type="transmembrane region" description="Helical" evidence="1">
    <location>
        <begin position="92"/>
        <end position="119"/>
    </location>
</feature>
<keyword evidence="1" id="KW-1133">Transmembrane helix</keyword>
<keyword evidence="1" id="KW-0472">Membrane</keyword>
<evidence type="ECO:0008006" key="4">
    <source>
        <dbReference type="Google" id="ProtNLM"/>
    </source>
</evidence>
<gene>
    <name evidence="2" type="ORF">EV207_1237</name>
</gene>
<dbReference type="AlphaFoldDB" id="A0A4V2SLV1"/>
<evidence type="ECO:0000256" key="1">
    <source>
        <dbReference type="SAM" id="Phobius"/>
    </source>
</evidence>
<name>A0A4V2SLV1_9BACL</name>
<feature type="transmembrane region" description="Helical" evidence="1">
    <location>
        <begin position="279"/>
        <end position="296"/>
    </location>
</feature>
<feature type="transmembrane region" description="Helical" evidence="1">
    <location>
        <begin position="184"/>
        <end position="205"/>
    </location>
</feature>
<feature type="transmembrane region" description="Helical" evidence="1">
    <location>
        <begin position="346"/>
        <end position="367"/>
    </location>
</feature>
<feature type="transmembrane region" description="Helical" evidence="1">
    <location>
        <begin position="53"/>
        <end position="72"/>
    </location>
</feature>
<reference evidence="2 3" key="1">
    <citation type="submission" date="2019-03" db="EMBL/GenBank/DDBJ databases">
        <title>Genomic Encyclopedia of Type Strains, Phase IV (KMG-IV): sequencing the most valuable type-strain genomes for metagenomic binning, comparative biology and taxonomic classification.</title>
        <authorList>
            <person name="Goeker M."/>
        </authorList>
    </citation>
    <scope>NUCLEOTIDE SEQUENCE [LARGE SCALE GENOMIC DNA]</scope>
    <source>
        <strain evidence="2 3">DSM 19377</strain>
    </source>
</reference>
<evidence type="ECO:0000313" key="2">
    <source>
        <dbReference type="EMBL" id="TCP24836.1"/>
    </source>
</evidence>
<feature type="transmembrane region" description="Helical" evidence="1">
    <location>
        <begin position="217"/>
        <end position="241"/>
    </location>
</feature>
<dbReference type="Proteomes" id="UP000295416">
    <property type="component" value="Unassembled WGS sequence"/>
</dbReference>
<feature type="transmembrane region" description="Helical" evidence="1">
    <location>
        <begin position="15"/>
        <end position="32"/>
    </location>
</feature>
<proteinExistence type="predicted"/>
<dbReference type="EMBL" id="SLXK01000023">
    <property type="protein sequence ID" value="TCP24836.1"/>
    <property type="molecule type" value="Genomic_DNA"/>
</dbReference>
<organism evidence="2 3">
    <name type="scientific">Scopulibacillus darangshiensis</name>
    <dbReference type="NCBI Taxonomy" id="442528"/>
    <lineage>
        <taxon>Bacteria</taxon>
        <taxon>Bacillati</taxon>
        <taxon>Bacillota</taxon>
        <taxon>Bacilli</taxon>
        <taxon>Bacillales</taxon>
        <taxon>Sporolactobacillaceae</taxon>
        <taxon>Scopulibacillus</taxon>
    </lineage>
</organism>
<comment type="caution">
    <text evidence="2">The sequence shown here is derived from an EMBL/GenBank/DDBJ whole genome shotgun (WGS) entry which is preliminary data.</text>
</comment>
<evidence type="ECO:0000313" key="3">
    <source>
        <dbReference type="Proteomes" id="UP000295416"/>
    </source>
</evidence>
<feature type="transmembrane region" description="Helical" evidence="1">
    <location>
        <begin position="131"/>
        <end position="164"/>
    </location>
</feature>
<keyword evidence="3" id="KW-1185">Reference proteome</keyword>
<keyword evidence="1" id="KW-0812">Transmembrane</keyword>
<sequence>MARTLLIMFHNNKRILLAFLIILIYVAPYFILGQNAHVRIHDNLDSNVAWYRILGHSSTLFAPIGTTIPQIINGLPRGDLYSQFYGIVLLNVYLPPMVAYGLNELITRVFAFIGMYLLLKDHFFKKDASSIILVGTALTFALIPFWPSGMLSQLGMPLALWAFLNIRARKSTWRDYLILTLLPFYSTFVLGFFFFLSVMGVLWLVDVIRKKAWNWRFFFSIAYMTIIYLAIEYRLVFSLLLPHEPTSRTEFVESTLSLQHTLLLFLKNLVIGHNQDQDLHTPIILPLVLLVIVMIWRKGLWKNEKTLVWLSALYAILSLWYAFWFYKGWEPLKGAFTLLTTFNFSRYHYLHPMIIYIVFALALHFIWKKGKIGRRIVKILIVLQLFVLFGFNDQIRYHNEPTFKQFYAIQQFQDIKSYINKPVSSYRIASIGIHPAIAQYNGFYTLDTYNNFYPLSYKHKFREIIAKELDKNKMLKNYYDNWGSRCYIFVDELGKNYMFTKDSNKQIDNLELNIKPFKKMGGEYIFSALPIEHPEKTGLKLEKIFRSDESAWTIYLYKVRSATKA</sequence>
<feature type="transmembrane region" description="Helical" evidence="1">
    <location>
        <begin position="308"/>
        <end position="326"/>
    </location>
</feature>